<name>A0A917DDK4_9MICO</name>
<keyword evidence="2" id="KW-0285">Flavoprotein</keyword>
<protein>
    <submittedName>
        <fullName evidence="5">2,4-dichlorophenol 6-monooxygenase</fullName>
    </submittedName>
</protein>
<dbReference type="GO" id="GO:0071949">
    <property type="term" value="F:FAD binding"/>
    <property type="evidence" value="ECO:0007669"/>
    <property type="project" value="InterPro"/>
</dbReference>
<dbReference type="Gene3D" id="3.30.9.10">
    <property type="entry name" value="D-Amino Acid Oxidase, subunit A, domain 2"/>
    <property type="match status" value="1"/>
</dbReference>
<evidence type="ECO:0000256" key="2">
    <source>
        <dbReference type="ARBA" id="ARBA00022630"/>
    </source>
</evidence>
<dbReference type="PRINTS" id="PR00420">
    <property type="entry name" value="RNGMNOXGNASE"/>
</dbReference>
<reference evidence="5" key="2">
    <citation type="submission" date="2020-09" db="EMBL/GenBank/DDBJ databases">
        <authorList>
            <person name="Sun Q."/>
            <person name="Zhou Y."/>
        </authorList>
    </citation>
    <scope>NUCLEOTIDE SEQUENCE</scope>
    <source>
        <strain evidence="5">CGMCC 1.15152</strain>
    </source>
</reference>
<evidence type="ECO:0000259" key="4">
    <source>
        <dbReference type="Pfam" id="PF01494"/>
    </source>
</evidence>
<dbReference type="EMBL" id="BMHO01000001">
    <property type="protein sequence ID" value="GGD29065.1"/>
    <property type="molecule type" value="Genomic_DNA"/>
</dbReference>
<evidence type="ECO:0000256" key="3">
    <source>
        <dbReference type="ARBA" id="ARBA00022827"/>
    </source>
</evidence>
<keyword evidence="6" id="KW-1185">Reference proteome</keyword>
<accession>A0A917DDK4</accession>
<dbReference type="InterPro" id="IPR050641">
    <property type="entry name" value="RIFMO-like"/>
</dbReference>
<dbReference type="InterPro" id="IPR002938">
    <property type="entry name" value="FAD-bd"/>
</dbReference>
<organism evidence="5 6">
    <name type="scientific">Microbacterium faecale</name>
    <dbReference type="NCBI Taxonomy" id="1804630"/>
    <lineage>
        <taxon>Bacteria</taxon>
        <taxon>Bacillati</taxon>
        <taxon>Actinomycetota</taxon>
        <taxon>Actinomycetes</taxon>
        <taxon>Micrococcales</taxon>
        <taxon>Microbacteriaceae</taxon>
        <taxon>Microbacterium</taxon>
    </lineage>
</organism>
<reference evidence="5" key="1">
    <citation type="journal article" date="2014" name="Int. J. Syst. Evol. Microbiol.">
        <title>Complete genome sequence of Corynebacterium casei LMG S-19264T (=DSM 44701T), isolated from a smear-ripened cheese.</title>
        <authorList>
            <consortium name="US DOE Joint Genome Institute (JGI-PGF)"/>
            <person name="Walter F."/>
            <person name="Albersmeier A."/>
            <person name="Kalinowski J."/>
            <person name="Ruckert C."/>
        </authorList>
    </citation>
    <scope>NUCLEOTIDE SEQUENCE</scope>
    <source>
        <strain evidence="5">CGMCC 1.15152</strain>
    </source>
</reference>
<dbReference type="GO" id="GO:0016709">
    <property type="term" value="F:oxidoreductase activity, acting on paired donors, with incorporation or reduction of molecular oxygen, NAD(P)H as one donor, and incorporation of one atom of oxygen"/>
    <property type="evidence" value="ECO:0007669"/>
    <property type="project" value="UniProtKB-ARBA"/>
</dbReference>
<keyword evidence="3" id="KW-0274">FAD</keyword>
<dbReference type="Proteomes" id="UP000633205">
    <property type="component" value="Unassembled WGS sequence"/>
</dbReference>
<dbReference type="InterPro" id="IPR036188">
    <property type="entry name" value="FAD/NAD-bd_sf"/>
</dbReference>
<comment type="cofactor">
    <cofactor evidence="1">
        <name>FAD</name>
        <dbReference type="ChEBI" id="CHEBI:57692"/>
    </cofactor>
</comment>
<dbReference type="Gene3D" id="3.40.30.120">
    <property type="match status" value="1"/>
</dbReference>
<dbReference type="Pfam" id="PF01494">
    <property type="entry name" value="FAD_binding_3"/>
    <property type="match status" value="1"/>
</dbReference>
<feature type="domain" description="FAD-binding" evidence="4">
    <location>
        <begin position="21"/>
        <end position="386"/>
    </location>
</feature>
<evidence type="ECO:0000256" key="1">
    <source>
        <dbReference type="ARBA" id="ARBA00001974"/>
    </source>
</evidence>
<gene>
    <name evidence="5" type="ORF">GCM10010915_06490</name>
</gene>
<proteinExistence type="predicted"/>
<dbReference type="SUPFAM" id="SSF51905">
    <property type="entry name" value="FAD/NAD(P)-binding domain"/>
    <property type="match status" value="1"/>
</dbReference>
<dbReference type="AlphaFoldDB" id="A0A917DDK4"/>
<comment type="caution">
    <text evidence="5">The sequence shown here is derived from an EMBL/GenBank/DDBJ whole genome shotgun (WGS) entry which is preliminary data.</text>
</comment>
<evidence type="ECO:0000313" key="5">
    <source>
        <dbReference type="EMBL" id="GGD29065.1"/>
    </source>
</evidence>
<sequence length="628" mass="68944">MPVIDRPQLLPTLNPDEWPEEVPVIVVGGGPVGMSCALLLAQRGIEVLLVDRRDFEFRLPRAHLLNVRTMEIFHSMGVADDIYAMGPDHDRWHKVAWYTSVDPSTRYEGLKIGDVPAWGGGADRERYAEASPRKYANLPQIRLDPLIHAHASAAMPGRLRGHQEVRDFTQDEHGVVVTIADLADSTVRRQRAQYAIFADGGRTSNDLLGIDFDGVQAIRNVTTYHVSTDLSMWTEPDAILAHFVHPSGHGRRMGTMQAIGPTNYNRYSEEWLIGLAGWMLEGDPEDRATHDQAIRRLLNLDESHPLDIHSINNWTYNGVVAQRFRVGRALLAGDAAHRHPPTGGLGLNGGIQDAGNLAWKLAAVLDGTAAESLLDSYQEERRPVAAFYTAHSLENANRHPPIAAALGFSDERSVDEEQRSLDVFVGEGPDSDAVRERVRAAVDANAFDFSQLNVEAGFHYAAGAIVPDNSPLPDGYESPIVFEPVSRPGHHLPHVWLTDSEADRVSTIDMVEPEGFTLFVSESAAKTWKDAVGDVASALPLHVVAISDDERHWETARGIGPSGALLVRPDWIVAWRVIDLPPSPSDALQRAVDTVLRGGDAPLVDPAEPFVERIRVAAEGIVGLEIRK</sequence>
<evidence type="ECO:0000313" key="6">
    <source>
        <dbReference type="Proteomes" id="UP000633205"/>
    </source>
</evidence>
<dbReference type="PANTHER" id="PTHR43004:SF19">
    <property type="entry name" value="BINDING MONOOXYGENASE, PUTATIVE (JCVI)-RELATED"/>
    <property type="match status" value="1"/>
</dbReference>
<dbReference type="Pfam" id="PF21274">
    <property type="entry name" value="Rng_hyd_C"/>
    <property type="match status" value="1"/>
</dbReference>
<dbReference type="Gene3D" id="3.50.50.60">
    <property type="entry name" value="FAD/NAD(P)-binding domain"/>
    <property type="match status" value="1"/>
</dbReference>
<dbReference type="PANTHER" id="PTHR43004">
    <property type="entry name" value="TRK SYSTEM POTASSIUM UPTAKE PROTEIN"/>
    <property type="match status" value="1"/>
</dbReference>